<keyword evidence="7 8" id="KW-0472">Membrane</keyword>
<proteinExistence type="predicted"/>
<feature type="transmembrane region" description="Helical" evidence="8">
    <location>
        <begin position="115"/>
        <end position="136"/>
    </location>
</feature>
<name>A0A8J5X885_DIALT</name>
<evidence type="ECO:0000256" key="7">
    <source>
        <dbReference type="ARBA" id="ARBA00023136"/>
    </source>
</evidence>
<dbReference type="Pfam" id="PF25539">
    <property type="entry name" value="Bestrophin_2"/>
    <property type="match status" value="1"/>
</dbReference>
<dbReference type="PANTHER" id="PTHR33281:SF19">
    <property type="entry name" value="VOLTAGE-DEPENDENT ANION CHANNEL-FORMING PROTEIN YNEE"/>
    <property type="match status" value="1"/>
</dbReference>
<comment type="subcellular location">
    <subcellularLocation>
        <location evidence="1">Cell membrane</location>
        <topology evidence="1">Multi-pass membrane protein</topology>
    </subcellularLocation>
</comment>
<dbReference type="PANTHER" id="PTHR33281">
    <property type="entry name" value="UPF0187 PROTEIN YNEE"/>
    <property type="match status" value="1"/>
</dbReference>
<keyword evidence="5 8" id="KW-1133">Transmembrane helix</keyword>
<dbReference type="EMBL" id="JAGTXO010000056">
    <property type="protein sequence ID" value="KAG8458202.1"/>
    <property type="molecule type" value="Genomic_DNA"/>
</dbReference>
<evidence type="ECO:0000256" key="1">
    <source>
        <dbReference type="ARBA" id="ARBA00004651"/>
    </source>
</evidence>
<evidence type="ECO:0000313" key="11">
    <source>
        <dbReference type="Proteomes" id="UP000751190"/>
    </source>
</evidence>
<keyword evidence="11" id="KW-1185">Reference proteome</keyword>
<evidence type="ECO:0000256" key="5">
    <source>
        <dbReference type="ARBA" id="ARBA00022989"/>
    </source>
</evidence>
<keyword evidence="3" id="KW-1003">Cell membrane</keyword>
<keyword evidence="9" id="KW-0732">Signal</keyword>
<dbReference type="GO" id="GO:0005886">
    <property type="term" value="C:plasma membrane"/>
    <property type="evidence" value="ECO:0007669"/>
    <property type="project" value="UniProtKB-SubCell"/>
</dbReference>
<evidence type="ECO:0000256" key="8">
    <source>
        <dbReference type="SAM" id="Phobius"/>
    </source>
</evidence>
<gene>
    <name evidence="10" type="ORF">KFE25_011733</name>
</gene>
<keyword evidence="6" id="KW-0406">Ion transport</keyword>
<accession>A0A8J5X885</accession>
<dbReference type="GO" id="GO:0005254">
    <property type="term" value="F:chloride channel activity"/>
    <property type="evidence" value="ECO:0007669"/>
    <property type="project" value="InterPro"/>
</dbReference>
<evidence type="ECO:0008006" key="12">
    <source>
        <dbReference type="Google" id="ProtNLM"/>
    </source>
</evidence>
<feature type="chain" id="PRO_5035145148" description="Bestrophin homolog" evidence="9">
    <location>
        <begin position="25"/>
        <end position="481"/>
    </location>
</feature>
<dbReference type="Proteomes" id="UP000751190">
    <property type="component" value="Unassembled WGS sequence"/>
</dbReference>
<protein>
    <recommendedName>
        <fullName evidence="12">Bestrophin homolog</fullName>
    </recommendedName>
</protein>
<comment type="caution">
    <text evidence="10">The sequence shown here is derived from an EMBL/GenBank/DDBJ whole genome shotgun (WGS) entry which is preliminary data.</text>
</comment>
<evidence type="ECO:0000256" key="6">
    <source>
        <dbReference type="ARBA" id="ARBA00023065"/>
    </source>
</evidence>
<evidence type="ECO:0000256" key="3">
    <source>
        <dbReference type="ARBA" id="ARBA00022475"/>
    </source>
</evidence>
<organism evidence="10 11">
    <name type="scientific">Diacronema lutheri</name>
    <name type="common">Unicellular marine alga</name>
    <name type="synonym">Monochrysis lutheri</name>
    <dbReference type="NCBI Taxonomy" id="2081491"/>
    <lineage>
        <taxon>Eukaryota</taxon>
        <taxon>Haptista</taxon>
        <taxon>Haptophyta</taxon>
        <taxon>Pavlovophyceae</taxon>
        <taxon>Pavlovales</taxon>
        <taxon>Pavlovaceae</taxon>
        <taxon>Diacronema</taxon>
    </lineage>
</organism>
<evidence type="ECO:0000256" key="2">
    <source>
        <dbReference type="ARBA" id="ARBA00022448"/>
    </source>
</evidence>
<reference evidence="10" key="1">
    <citation type="submission" date="2021-05" db="EMBL/GenBank/DDBJ databases">
        <title>The genome of the haptophyte Pavlova lutheri (Diacronema luteri, Pavlovales) - a model for lipid biosynthesis in eukaryotic algae.</title>
        <authorList>
            <person name="Hulatt C.J."/>
            <person name="Posewitz M.C."/>
        </authorList>
    </citation>
    <scope>NUCLEOTIDE SEQUENCE</scope>
    <source>
        <strain evidence="10">NIVA-4/92</strain>
    </source>
</reference>
<dbReference type="InterPro" id="IPR044669">
    <property type="entry name" value="YneE/VCCN1/2-like"/>
</dbReference>
<evidence type="ECO:0000256" key="4">
    <source>
        <dbReference type="ARBA" id="ARBA00022692"/>
    </source>
</evidence>
<evidence type="ECO:0000256" key="9">
    <source>
        <dbReference type="SAM" id="SignalP"/>
    </source>
</evidence>
<sequence>MRWRVLQVLAIATLAADWLPGAAGFTSLAHRAVCERTGALLRTARRSPRARSALGARAHLNDPARNSLRYRSDDWARNVLSLPRSRVLRRVSFHLLSNVITCAALVLLKTRHAVALSLPALPHTLLAGFLGLLLVFRTNSAYARFWEGRAQWGTVMNASRNLAQLATIHVHPLSIPLCARFLELLAAFPLALAHSCLAGSIPVPARVLDALGGRPSGGLSPASAICLELRDALARLAPLLDSSGCEGKSFAQMLFHQERVSDMSRLVGELINALGACERILRTPVPLTYSRHTSRFLTLWCFSLPLVVYDALGWRTLPVVVGVCWALFGIEEIGHLIEQPFNRVRAADESVTTDFALRGLLLSSQERTTKLYDYGMPVELLAAVIADEVDAISAARERFHPITSEALESRLARGRPSARNSARMARARRSALSKFYVVGRQPVEDAFDGPMWPVRVPGVPRGAKNEGNACYTTSLCNRSSP</sequence>
<dbReference type="AlphaFoldDB" id="A0A8J5X885"/>
<evidence type="ECO:0000313" key="10">
    <source>
        <dbReference type="EMBL" id="KAG8458202.1"/>
    </source>
</evidence>
<feature type="signal peptide" evidence="9">
    <location>
        <begin position="1"/>
        <end position="24"/>
    </location>
</feature>
<keyword evidence="4 8" id="KW-0812">Transmembrane</keyword>
<dbReference type="OrthoDB" id="1368at2759"/>
<keyword evidence="2" id="KW-0813">Transport</keyword>